<dbReference type="Proteomes" id="UP000187013">
    <property type="component" value="Unassembled WGS sequence"/>
</dbReference>
<dbReference type="AlphaFoldDB" id="A0A1Q3AFX4"/>
<protein>
    <submittedName>
        <fullName evidence="1">Uncharacterized protein</fullName>
    </submittedName>
</protein>
<dbReference type="EMBL" id="BDGX01000040">
    <property type="protein sequence ID" value="GAV54627.1"/>
    <property type="molecule type" value="Genomic_DNA"/>
</dbReference>
<evidence type="ECO:0000313" key="2">
    <source>
        <dbReference type="Proteomes" id="UP000187013"/>
    </source>
</evidence>
<comment type="caution">
    <text evidence="1">The sequence shown here is derived from an EMBL/GenBank/DDBJ whole genome shotgun (WGS) entry which is preliminary data.</text>
</comment>
<reference evidence="1 2" key="1">
    <citation type="submission" date="2016-08" db="EMBL/GenBank/DDBJ databases">
        <title>Draft genome sequence of allopolyploid Zygosaccharomyces rouxii.</title>
        <authorList>
            <person name="Watanabe J."/>
            <person name="Uehara K."/>
            <person name="Mogi Y."/>
            <person name="Tsukioka Y."/>
        </authorList>
    </citation>
    <scope>NUCLEOTIDE SEQUENCE [LARGE SCALE GENOMIC DNA]</scope>
    <source>
        <strain evidence="1 2">NBRC 110957</strain>
    </source>
</reference>
<sequence length="391" mass="44942">MDTDAVGLLRTHSVVEVRDLDLEVSGDAARLYDKFAQELREQYGEILEVTKSVGELLGCLKKGDFELRDLCFRDDLYKLKKLEPLEGKIDRENGKKVTKDDNGSAKKVLLVSNWSLAISDFVSRFSLSQSSAKLFDQVIIQFRNLQGHGQWQEYEGVVRSKCEQFVQYLLDSALNNINFTVGQWARIWSLVLNDDRFPWNKEQVLKLDEILFKSLFQEPLEVLMSDTDEAVSNFVRSSEFEQKLNAKILQDIERQFQLLENLVAQQEEDKTPTFQYPQIVQELDVAQVVENCRLHSLGLTTRSRVQMYNLVNPLIQMIDDLQAHGGQSGQVNELRKKLATVLKNKIPVTVKQVEEQDEPLTMDQVVERLMTNQNDSSASQLFHKQVNALRV</sequence>
<evidence type="ECO:0000313" key="1">
    <source>
        <dbReference type="EMBL" id="GAV54627.1"/>
    </source>
</evidence>
<proteinExistence type="predicted"/>
<accession>A0A1Q3AFX4</accession>
<dbReference type="OrthoDB" id="4068191at2759"/>
<organism evidence="1 2">
    <name type="scientific">Zygosaccharomyces rouxii</name>
    <dbReference type="NCBI Taxonomy" id="4956"/>
    <lineage>
        <taxon>Eukaryota</taxon>
        <taxon>Fungi</taxon>
        <taxon>Dikarya</taxon>
        <taxon>Ascomycota</taxon>
        <taxon>Saccharomycotina</taxon>
        <taxon>Saccharomycetes</taxon>
        <taxon>Saccharomycetales</taxon>
        <taxon>Saccharomycetaceae</taxon>
        <taxon>Zygosaccharomyces</taxon>
    </lineage>
</organism>
<gene>
    <name evidence="1" type="ORF">ZYGR_0AN00950</name>
</gene>
<name>A0A1Q3AFX4_ZYGRO</name>